<keyword evidence="2" id="KW-1185">Reference proteome</keyword>
<name>A0ACC1X101_MELAZ</name>
<evidence type="ECO:0000313" key="1">
    <source>
        <dbReference type="EMBL" id="KAJ4704374.1"/>
    </source>
</evidence>
<protein>
    <submittedName>
        <fullName evidence="1">Myb family transcription factor</fullName>
    </submittedName>
</protein>
<evidence type="ECO:0000313" key="2">
    <source>
        <dbReference type="Proteomes" id="UP001164539"/>
    </source>
</evidence>
<dbReference type="Proteomes" id="UP001164539">
    <property type="component" value="Chromosome 12"/>
</dbReference>
<organism evidence="1 2">
    <name type="scientific">Melia azedarach</name>
    <name type="common">Chinaberry tree</name>
    <dbReference type="NCBI Taxonomy" id="155640"/>
    <lineage>
        <taxon>Eukaryota</taxon>
        <taxon>Viridiplantae</taxon>
        <taxon>Streptophyta</taxon>
        <taxon>Embryophyta</taxon>
        <taxon>Tracheophyta</taxon>
        <taxon>Spermatophyta</taxon>
        <taxon>Magnoliopsida</taxon>
        <taxon>eudicotyledons</taxon>
        <taxon>Gunneridae</taxon>
        <taxon>Pentapetalae</taxon>
        <taxon>rosids</taxon>
        <taxon>malvids</taxon>
        <taxon>Sapindales</taxon>
        <taxon>Meliaceae</taxon>
        <taxon>Melia</taxon>
    </lineage>
</organism>
<comment type="caution">
    <text evidence="1">The sequence shown here is derived from an EMBL/GenBank/DDBJ whole genome shotgun (WGS) entry which is preliminary data.</text>
</comment>
<sequence length="371" mass="41787">MEGSGGTECSKTSPSNQIQEESESEENDEHESSKPKNGGSSSSSTVEENEQKKSSVRPYVRSKMPRLRWTPDLHLRFVHAVEKLGGQDRATPKLVLQLMNIKGLSIAHVKSHLQMYRSKKIDDSGQVMANHRHLVESGDRNIYNLSQLPMLQGYNCQSHSSSFRYGDASWSAAREYLMRSSCMSRSLIDETRPRLYGAATEKILDSNNSNWPTNCSFRMGNSSNGANAIWKMPELKEELLSSCIRHPWQPQSRLCPTDLNPVTQMKEQMISSSRSTVPLDSNTAINLQECRNSLKRKGPDCKLDLDLSLKLTSSSNEERRRGLEDNEVVDSELSLSLYSPSSSNKHSRLKEGQDRHSKEHGRRASTLDLTI</sequence>
<dbReference type="EMBL" id="CM051405">
    <property type="protein sequence ID" value="KAJ4704374.1"/>
    <property type="molecule type" value="Genomic_DNA"/>
</dbReference>
<proteinExistence type="predicted"/>
<gene>
    <name evidence="1" type="ORF">OWV82_021295</name>
</gene>
<accession>A0ACC1X101</accession>
<reference evidence="1 2" key="1">
    <citation type="journal article" date="2023" name="Science">
        <title>Complex scaffold remodeling in plant triterpene biosynthesis.</title>
        <authorList>
            <person name="De La Pena R."/>
            <person name="Hodgson H."/>
            <person name="Liu J.C."/>
            <person name="Stephenson M.J."/>
            <person name="Martin A.C."/>
            <person name="Owen C."/>
            <person name="Harkess A."/>
            <person name="Leebens-Mack J."/>
            <person name="Jimenez L.E."/>
            <person name="Osbourn A."/>
            <person name="Sattely E.S."/>
        </authorList>
    </citation>
    <scope>NUCLEOTIDE SEQUENCE [LARGE SCALE GENOMIC DNA]</scope>
    <source>
        <strain evidence="2">cv. JPN11</strain>
        <tissue evidence="1">Leaf</tissue>
    </source>
</reference>